<sequence>MKNILIIEDDKNSAQILKQFLEKKEYNVNAFHNLKSLEKVDLNNYDLILLDMILPDGKGTEKIKDLINLNPYLKIIIMTGFGDVKDAVYSMKSGAFDFIKKPIDLKRLMFLIEKAYEEISLEKENKKLRYIVQESIKKDFVIGKSDIMKNIIYIVNKVTETDANLLITGETGVGKEVFTRYIQKFSQRKDKPFITINCAAIPKDLVESELFGYEKGAFTGADKFKLGKFELADKGTLFLDEIGELPLQMQSKLLRVLENGVFERVGGTKEIKTDVRIIAATNRNLEEEVKKGNFRMDLFYRLNIINIVIPPLRERKQDIPIFIEFFNKKYSQKYNKPEISFSKDSYNILNSYDWPGNIREVRNFMERIFIIFDTSKQIKKQEIESLLAKKLKAKNSKEELLKSDNFSLMKLEEIEKNVILKTLEIFSGNKTKTAKSLGISLRTLQYKLKKYENTLGEK</sequence>
<protein>
    <submittedName>
        <fullName evidence="8">Sigma-54-dependent Fis family transcriptional regulator</fullName>
    </submittedName>
</protein>
<feature type="domain" description="Sigma-54 factor interaction" evidence="6">
    <location>
        <begin position="141"/>
        <end position="370"/>
    </location>
</feature>
<gene>
    <name evidence="8" type="primary">ntrC1</name>
    <name evidence="8" type="ORF">OSSY52_19270</name>
</gene>
<feature type="modified residue" description="4-aspartylphosphate" evidence="5">
    <location>
        <position position="51"/>
    </location>
</feature>
<keyword evidence="3" id="KW-0805">Transcription regulation</keyword>
<dbReference type="SMART" id="SM00448">
    <property type="entry name" value="REC"/>
    <property type="match status" value="1"/>
</dbReference>
<evidence type="ECO:0000313" key="9">
    <source>
        <dbReference type="Proteomes" id="UP000516361"/>
    </source>
</evidence>
<dbReference type="GO" id="GO:0043565">
    <property type="term" value="F:sequence-specific DNA binding"/>
    <property type="evidence" value="ECO:0007669"/>
    <property type="project" value="InterPro"/>
</dbReference>
<dbReference type="SMART" id="SM00382">
    <property type="entry name" value="AAA"/>
    <property type="match status" value="1"/>
</dbReference>
<accession>A0A7G1G8N2</accession>
<dbReference type="KEGG" id="ocy:OSSY52_19270"/>
<dbReference type="PROSITE" id="PS50110">
    <property type="entry name" value="RESPONSE_REGULATORY"/>
    <property type="match status" value="1"/>
</dbReference>
<dbReference type="PROSITE" id="PS00675">
    <property type="entry name" value="SIGMA54_INTERACT_1"/>
    <property type="match status" value="1"/>
</dbReference>
<dbReference type="Gene3D" id="3.40.50.300">
    <property type="entry name" value="P-loop containing nucleotide triphosphate hydrolases"/>
    <property type="match status" value="1"/>
</dbReference>
<dbReference type="GO" id="GO:0005524">
    <property type="term" value="F:ATP binding"/>
    <property type="evidence" value="ECO:0007669"/>
    <property type="project" value="UniProtKB-KW"/>
</dbReference>
<dbReference type="SUPFAM" id="SSF52540">
    <property type="entry name" value="P-loop containing nucleoside triphosphate hydrolases"/>
    <property type="match status" value="1"/>
</dbReference>
<dbReference type="InterPro" id="IPR002078">
    <property type="entry name" value="Sigma_54_int"/>
</dbReference>
<dbReference type="CDD" id="cd00009">
    <property type="entry name" value="AAA"/>
    <property type="match status" value="1"/>
</dbReference>
<dbReference type="Pfam" id="PF25601">
    <property type="entry name" value="AAA_lid_14"/>
    <property type="match status" value="1"/>
</dbReference>
<dbReference type="InterPro" id="IPR001789">
    <property type="entry name" value="Sig_transdc_resp-reg_receiver"/>
</dbReference>
<dbReference type="InterPro" id="IPR027417">
    <property type="entry name" value="P-loop_NTPase"/>
</dbReference>
<dbReference type="SUPFAM" id="SSF52172">
    <property type="entry name" value="CheY-like"/>
    <property type="match status" value="1"/>
</dbReference>
<dbReference type="InterPro" id="IPR058031">
    <property type="entry name" value="AAA_lid_NorR"/>
</dbReference>
<dbReference type="PROSITE" id="PS50045">
    <property type="entry name" value="SIGMA54_INTERACT_4"/>
    <property type="match status" value="1"/>
</dbReference>
<evidence type="ECO:0000259" key="7">
    <source>
        <dbReference type="PROSITE" id="PS50110"/>
    </source>
</evidence>
<dbReference type="InterPro" id="IPR003593">
    <property type="entry name" value="AAA+_ATPase"/>
</dbReference>
<dbReference type="InterPro" id="IPR025943">
    <property type="entry name" value="Sigma_54_int_dom_ATP-bd_2"/>
</dbReference>
<dbReference type="CDD" id="cd00156">
    <property type="entry name" value="REC"/>
    <property type="match status" value="1"/>
</dbReference>
<dbReference type="PANTHER" id="PTHR32071:SF121">
    <property type="entry name" value="SIGMA L-DEPENDENT TRANSCRIPTIONAL REGULATOR YQIR-RELATED"/>
    <property type="match status" value="1"/>
</dbReference>
<dbReference type="InterPro" id="IPR025662">
    <property type="entry name" value="Sigma_54_int_dom_ATP-bd_1"/>
</dbReference>
<evidence type="ECO:0000256" key="2">
    <source>
        <dbReference type="ARBA" id="ARBA00022840"/>
    </source>
</evidence>
<dbReference type="FunFam" id="3.40.50.300:FF:000006">
    <property type="entry name" value="DNA-binding transcriptional regulator NtrC"/>
    <property type="match status" value="1"/>
</dbReference>
<dbReference type="Pfam" id="PF02954">
    <property type="entry name" value="HTH_8"/>
    <property type="match status" value="1"/>
</dbReference>
<dbReference type="Gene3D" id="1.10.8.60">
    <property type="match status" value="1"/>
</dbReference>
<dbReference type="Pfam" id="PF00158">
    <property type="entry name" value="Sigma54_activat"/>
    <property type="match status" value="1"/>
</dbReference>
<keyword evidence="2" id="KW-0067">ATP-binding</keyword>
<evidence type="ECO:0000256" key="1">
    <source>
        <dbReference type="ARBA" id="ARBA00022741"/>
    </source>
</evidence>
<dbReference type="InterPro" id="IPR002197">
    <property type="entry name" value="HTH_Fis"/>
</dbReference>
<dbReference type="InterPro" id="IPR009057">
    <property type="entry name" value="Homeodomain-like_sf"/>
</dbReference>
<dbReference type="EMBL" id="AP018712">
    <property type="protein sequence ID" value="BBE31786.1"/>
    <property type="molecule type" value="Genomic_DNA"/>
</dbReference>
<reference evidence="8 9" key="1">
    <citation type="submission" date="2018-06" db="EMBL/GenBank/DDBJ databases">
        <title>Genome sequencing of Oceanotoga sp. sy52.</title>
        <authorList>
            <person name="Mori K."/>
        </authorList>
    </citation>
    <scope>NUCLEOTIDE SEQUENCE [LARGE SCALE GENOMIC DNA]</scope>
    <source>
        <strain evidence="9">sy52</strain>
    </source>
</reference>
<dbReference type="PANTHER" id="PTHR32071">
    <property type="entry name" value="TRANSCRIPTIONAL REGULATORY PROTEIN"/>
    <property type="match status" value="1"/>
</dbReference>
<dbReference type="Gene3D" id="1.10.10.60">
    <property type="entry name" value="Homeodomain-like"/>
    <property type="match status" value="1"/>
</dbReference>
<dbReference type="GO" id="GO:0006355">
    <property type="term" value="P:regulation of DNA-templated transcription"/>
    <property type="evidence" value="ECO:0007669"/>
    <property type="project" value="InterPro"/>
</dbReference>
<dbReference type="AlphaFoldDB" id="A0A7G1G8N2"/>
<keyword evidence="9" id="KW-1185">Reference proteome</keyword>
<keyword evidence="5" id="KW-0597">Phosphoprotein</keyword>
<organism evidence="8 9">
    <name type="scientific">Tepiditoga spiralis</name>
    <dbReference type="NCBI Taxonomy" id="2108365"/>
    <lineage>
        <taxon>Bacteria</taxon>
        <taxon>Thermotogati</taxon>
        <taxon>Thermotogota</taxon>
        <taxon>Thermotogae</taxon>
        <taxon>Petrotogales</taxon>
        <taxon>Petrotogaceae</taxon>
        <taxon>Tepiditoga</taxon>
    </lineage>
</organism>
<evidence type="ECO:0000256" key="3">
    <source>
        <dbReference type="ARBA" id="ARBA00023015"/>
    </source>
</evidence>
<dbReference type="InParanoid" id="A0A7G1G8N2"/>
<evidence type="ECO:0000313" key="8">
    <source>
        <dbReference type="EMBL" id="BBE31786.1"/>
    </source>
</evidence>
<keyword evidence="4" id="KW-0804">Transcription</keyword>
<feature type="domain" description="Response regulatory" evidence="7">
    <location>
        <begin position="3"/>
        <end position="116"/>
    </location>
</feature>
<proteinExistence type="predicted"/>
<name>A0A7G1G8N2_9BACT</name>
<evidence type="ECO:0000256" key="5">
    <source>
        <dbReference type="PROSITE-ProRule" id="PRU00169"/>
    </source>
</evidence>
<dbReference type="Proteomes" id="UP000516361">
    <property type="component" value="Chromosome"/>
</dbReference>
<keyword evidence="1" id="KW-0547">Nucleotide-binding</keyword>
<dbReference type="SUPFAM" id="SSF46689">
    <property type="entry name" value="Homeodomain-like"/>
    <property type="match status" value="1"/>
</dbReference>
<dbReference type="Pfam" id="PF00072">
    <property type="entry name" value="Response_reg"/>
    <property type="match status" value="1"/>
</dbReference>
<dbReference type="Gene3D" id="3.40.50.2300">
    <property type="match status" value="1"/>
</dbReference>
<dbReference type="FunCoup" id="A0A7G1G8N2">
    <property type="interactions" value="31"/>
</dbReference>
<evidence type="ECO:0000259" key="6">
    <source>
        <dbReference type="PROSITE" id="PS50045"/>
    </source>
</evidence>
<dbReference type="PRINTS" id="PR01590">
    <property type="entry name" value="HTHFIS"/>
</dbReference>
<dbReference type="GO" id="GO:0000160">
    <property type="term" value="P:phosphorelay signal transduction system"/>
    <property type="evidence" value="ECO:0007669"/>
    <property type="project" value="InterPro"/>
</dbReference>
<dbReference type="InterPro" id="IPR011006">
    <property type="entry name" value="CheY-like_superfamily"/>
</dbReference>
<evidence type="ECO:0000256" key="4">
    <source>
        <dbReference type="ARBA" id="ARBA00023163"/>
    </source>
</evidence>
<dbReference type="PROSITE" id="PS00676">
    <property type="entry name" value="SIGMA54_INTERACT_2"/>
    <property type="match status" value="1"/>
</dbReference>
<dbReference type="RefSeq" id="WP_190614549.1">
    <property type="nucleotide sequence ID" value="NZ_AP018712.1"/>
</dbReference>